<evidence type="ECO:0000259" key="3">
    <source>
        <dbReference type="PROSITE" id="PS50011"/>
    </source>
</evidence>
<name>A0A7J7HUP9_CAMSI</name>
<feature type="region of interest" description="Disordered" evidence="2">
    <location>
        <begin position="26"/>
        <end position="47"/>
    </location>
</feature>
<dbReference type="EMBL" id="JACBKZ010000002">
    <property type="protein sequence ID" value="KAF5956583.1"/>
    <property type="molecule type" value="Genomic_DNA"/>
</dbReference>
<keyword evidence="5" id="KW-1185">Reference proteome</keyword>
<dbReference type="SUPFAM" id="SSF56112">
    <property type="entry name" value="Protein kinase-like (PK-like)"/>
    <property type="match status" value="1"/>
</dbReference>
<dbReference type="Pfam" id="PF07714">
    <property type="entry name" value="PK_Tyr_Ser-Thr"/>
    <property type="match status" value="1"/>
</dbReference>
<reference evidence="4 5" key="2">
    <citation type="submission" date="2020-07" db="EMBL/GenBank/DDBJ databases">
        <title>Genome assembly of wild tea tree DASZ reveals pedigree and selection history of tea varieties.</title>
        <authorList>
            <person name="Zhang W."/>
        </authorList>
    </citation>
    <scope>NUCLEOTIDE SEQUENCE [LARGE SCALE GENOMIC DNA]</scope>
    <source>
        <strain evidence="5">cv. G240</strain>
        <tissue evidence="4">Leaf</tissue>
    </source>
</reference>
<feature type="non-terminal residue" evidence="4">
    <location>
        <position position="158"/>
    </location>
</feature>
<dbReference type="GO" id="GO:0004672">
    <property type="term" value="F:protein kinase activity"/>
    <property type="evidence" value="ECO:0007669"/>
    <property type="project" value="InterPro"/>
</dbReference>
<dbReference type="PROSITE" id="PS00107">
    <property type="entry name" value="PROTEIN_KINASE_ATP"/>
    <property type="match status" value="1"/>
</dbReference>
<feature type="compositionally biased region" description="Polar residues" evidence="2">
    <location>
        <begin position="30"/>
        <end position="47"/>
    </location>
</feature>
<dbReference type="Proteomes" id="UP000593564">
    <property type="component" value="Unassembled WGS sequence"/>
</dbReference>
<dbReference type="Gene3D" id="3.30.200.20">
    <property type="entry name" value="Phosphorylase Kinase, domain 1"/>
    <property type="match status" value="1"/>
</dbReference>
<dbReference type="InterPro" id="IPR001245">
    <property type="entry name" value="Ser-Thr/Tyr_kinase_cat_dom"/>
</dbReference>
<dbReference type="PANTHER" id="PTHR47987">
    <property type="entry name" value="OS08G0249100 PROTEIN"/>
    <property type="match status" value="1"/>
</dbReference>
<keyword evidence="1" id="KW-0067">ATP-binding</keyword>
<proteinExistence type="predicted"/>
<dbReference type="InterPro" id="IPR017441">
    <property type="entry name" value="Protein_kinase_ATP_BS"/>
</dbReference>
<sequence length="158" mass="17096">TLKLAVSKDSSQSSVGASIRSFQKKVIPSEENNNGIPESFPGTESSQRPTWKCFTYQEIFDATDGFSSENLVGKGGYAQVYKGILEDGQAIAVKRLTEAPTDERKEKEFLTEIGTLGHVCHPNVSSLLGCCIDNGLYLIIQFSSKGSVASILHGTFIT</sequence>
<dbReference type="FunFam" id="3.30.200.20:FF:000325">
    <property type="entry name" value="Putative receptor-like serine/threonine-protein kinase"/>
    <property type="match status" value="1"/>
</dbReference>
<organism evidence="4 5">
    <name type="scientific">Camellia sinensis</name>
    <name type="common">Tea plant</name>
    <name type="synonym">Thea sinensis</name>
    <dbReference type="NCBI Taxonomy" id="4442"/>
    <lineage>
        <taxon>Eukaryota</taxon>
        <taxon>Viridiplantae</taxon>
        <taxon>Streptophyta</taxon>
        <taxon>Embryophyta</taxon>
        <taxon>Tracheophyta</taxon>
        <taxon>Spermatophyta</taxon>
        <taxon>Magnoliopsida</taxon>
        <taxon>eudicotyledons</taxon>
        <taxon>Gunneridae</taxon>
        <taxon>Pentapetalae</taxon>
        <taxon>asterids</taxon>
        <taxon>Ericales</taxon>
        <taxon>Theaceae</taxon>
        <taxon>Camellia</taxon>
    </lineage>
</organism>
<evidence type="ECO:0000313" key="5">
    <source>
        <dbReference type="Proteomes" id="UP000593564"/>
    </source>
</evidence>
<evidence type="ECO:0000256" key="1">
    <source>
        <dbReference type="PROSITE-ProRule" id="PRU10141"/>
    </source>
</evidence>
<dbReference type="PROSITE" id="PS50011">
    <property type="entry name" value="PROTEIN_KINASE_DOM"/>
    <property type="match status" value="1"/>
</dbReference>
<evidence type="ECO:0000256" key="2">
    <source>
        <dbReference type="SAM" id="MobiDB-lite"/>
    </source>
</evidence>
<feature type="binding site" evidence="1">
    <location>
        <position position="94"/>
    </location>
    <ligand>
        <name>ATP</name>
        <dbReference type="ChEBI" id="CHEBI:30616"/>
    </ligand>
</feature>
<keyword evidence="1" id="KW-0547">Nucleotide-binding</keyword>
<gene>
    <name evidence="4" type="ORF">HYC85_003808</name>
</gene>
<dbReference type="InterPro" id="IPR000719">
    <property type="entry name" value="Prot_kinase_dom"/>
</dbReference>
<feature type="domain" description="Protein kinase" evidence="3">
    <location>
        <begin position="66"/>
        <end position="158"/>
    </location>
</feature>
<dbReference type="InterPro" id="IPR011009">
    <property type="entry name" value="Kinase-like_dom_sf"/>
</dbReference>
<dbReference type="AlphaFoldDB" id="A0A7J7HUP9"/>
<dbReference type="PANTHER" id="PTHR47987:SF20">
    <property type="entry name" value="OS04G0654600 PROTEIN"/>
    <property type="match status" value="1"/>
</dbReference>
<reference evidence="5" key="1">
    <citation type="journal article" date="2020" name="Nat. Commun.">
        <title>Genome assembly of wild tea tree DASZ reveals pedigree and selection history of tea varieties.</title>
        <authorList>
            <person name="Zhang W."/>
            <person name="Zhang Y."/>
            <person name="Qiu H."/>
            <person name="Guo Y."/>
            <person name="Wan H."/>
            <person name="Zhang X."/>
            <person name="Scossa F."/>
            <person name="Alseekh S."/>
            <person name="Zhang Q."/>
            <person name="Wang P."/>
            <person name="Xu L."/>
            <person name="Schmidt M.H."/>
            <person name="Jia X."/>
            <person name="Li D."/>
            <person name="Zhu A."/>
            <person name="Guo F."/>
            <person name="Chen W."/>
            <person name="Ni D."/>
            <person name="Usadel B."/>
            <person name="Fernie A.R."/>
            <person name="Wen W."/>
        </authorList>
    </citation>
    <scope>NUCLEOTIDE SEQUENCE [LARGE SCALE GENOMIC DNA]</scope>
    <source>
        <strain evidence="5">cv. G240</strain>
    </source>
</reference>
<protein>
    <recommendedName>
        <fullName evidence="3">Protein kinase domain-containing protein</fullName>
    </recommendedName>
</protein>
<comment type="caution">
    <text evidence="4">The sequence shown here is derived from an EMBL/GenBank/DDBJ whole genome shotgun (WGS) entry which is preliminary data.</text>
</comment>
<accession>A0A7J7HUP9</accession>
<dbReference type="GO" id="GO:0005524">
    <property type="term" value="F:ATP binding"/>
    <property type="evidence" value="ECO:0007669"/>
    <property type="project" value="UniProtKB-UniRule"/>
</dbReference>
<evidence type="ECO:0000313" key="4">
    <source>
        <dbReference type="EMBL" id="KAF5956583.1"/>
    </source>
</evidence>
<dbReference type="InterPro" id="IPR046958">
    <property type="entry name" value="RBK1/2/STUNTED"/>
</dbReference>